<sequence length="137" mass="15827">MRRELQDKLDDYYFWQRAKLIVIALVLIMFLIFCFLITVPLSTKVVGGYVRSEAWPSASSVLTWISVVSSVRRPSKKDSDLDYLCRVELNSGDFVIAYCDENEVWGDSAPQVEIIYVERVFDFLSAYYVSNASFDPR</sequence>
<proteinExistence type="predicted"/>
<evidence type="ECO:0000313" key="2">
    <source>
        <dbReference type="EMBL" id="MDF0752751.1"/>
    </source>
</evidence>
<evidence type="ECO:0000313" key="3">
    <source>
        <dbReference type="Proteomes" id="UP001143391"/>
    </source>
</evidence>
<organism evidence="2 3">
    <name type="scientific">Marinobacter iranensis</name>
    <dbReference type="NCBI Taxonomy" id="2962607"/>
    <lineage>
        <taxon>Bacteria</taxon>
        <taxon>Pseudomonadati</taxon>
        <taxon>Pseudomonadota</taxon>
        <taxon>Gammaproteobacteria</taxon>
        <taxon>Pseudomonadales</taxon>
        <taxon>Marinobacteraceae</taxon>
        <taxon>Marinobacter</taxon>
    </lineage>
</organism>
<feature type="transmembrane region" description="Helical" evidence="1">
    <location>
        <begin position="20"/>
        <end position="42"/>
    </location>
</feature>
<name>A0ABT5YGC0_9GAMM</name>
<dbReference type="EMBL" id="JANCMW010000028">
    <property type="protein sequence ID" value="MDF0752751.1"/>
    <property type="molecule type" value="Genomic_DNA"/>
</dbReference>
<keyword evidence="3" id="KW-1185">Reference proteome</keyword>
<dbReference type="RefSeq" id="WP_275710376.1">
    <property type="nucleotide sequence ID" value="NZ_JANCMW010000028.1"/>
</dbReference>
<gene>
    <name evidence="2" type="ORF">NLU14_21230</name>
</gene>
<reference evidence="2" key="1">
    <citation type="submission" date="2022-07" db="EMBL/GenBank/DDBJ databases">
        <title>Marinobacter iranensis a new bacterium isolate from a hipersaline lake in Iran.</title>
        <authorList>
            <person name="Mohammad A.M.A."/>
            <person name="Cristina S.-P."/>
            <person name="Antonio V."/>
        </authorList>
    </citation>
    <scope>NUCLEOTIDE SEQUENCE</scope>
    <source>
        <strain evidence="2">71-i</strain>
    </source>
</reference>
<evidence type="ECO:0000256" key="1">
    <source>
        <dbReference type="SAM" id="Phobius"/>
    </source>
</evidence>
<keyword evidence="1" id="KW-0812">Transmembrane</keyword>
<protein>
    <submittedName>
        <fullName evidence="2">Uncharacterized protein</fullName>
    </submittedName>
</protein>
<keyword evidence="1" id="KW-0472">Membrane</keyword>
<dbReference type="Proteomes" id="UP001143391">
    <property type="component" value="Unassembled WGS sequence"/>
</dbReference>
<comment type="caution">
    <text evidence="2">The sequence shown here is derived from an EMBL/GenBank/DDBJ whole genome shotgun (WGS) entry which is preliminary data.</text>
</comment>
<keyword evidence="1" id="KW-1133">Transmembrane helix</keyword>
<accession>A0ABT5YGC0</accession>